<keyword evidence="1" id="KW-0472">Membrane</keyword>
<reference evidence="3" key="1">
    <citation type="submission" date="2016-06" db="EMBL/GenBank/DDBJ databases">
        <authorList>
            <person name="Radolfova-Krizova L."/>
            <person name="Nemec A."/>
        </authorList>
    </citation>
    <scope>NUCLEOTIDE SEQUENCE [LARGE SCALE GENOMIC DNA]</scope>
    <source>
        <strain evidence="3">ANC 4275</strain>
    </source>
</reference>
<name>A0A1A7R9U0_9GAMM</name>
<evidence type="ECO:0000256" key="1">
    <source>
        <dbReference type="SAM" id="Phobius"/>
    </source>
</evidence>
<keyword evidence="1" id="KW-1133">Transmembrane helix</keyword>
<proteinExistence type="predicted"/>
<accession>A0A1A7R9U0</accession>
<protein>
    <submittedName>
        <fullName evidence="2">Uncharacterized protein</fullName>
    </submittedName>
</protein>
<comment type="caution">
    <text evidence="2">The sequence shown here is derived from an EMBL/GenBank/DDBJ whole genome shotgun (WGS) entry which is preliminary data.</text>
</comment>
<dbReference type="AlphaFoldDB" id="A0A1A7R9U0"/>
<evidence type="ECO:0000313" key="2">
    <source>
        <dbReference type="EMBL" id="OBX28681.1"/>
    </source>
</evidence>
<gene>
    <name evidence="2" type="ORF">A9J31_03405</name>
</gene>
<keyword evidence="3" id="KW-1185">Reference proteome</keyword>
<organism evidence="2 3">
    <name type="scientific">Acinetobacter gandensis</name>
    <dbReference type="NCBI Taxonomy" id="1443941"/>
    <lineage>
        <taxon>Bacteria</taxon>
        <taxon>Pseudomonadati</taxon>
        <taxon>Pseudomonadota</taxon>
        <taxon>Gammaproteobacteria</taxon>
        <taxon>Moraxellales</taxon>
        <taxon>Moraxellaceae</taxon>
        <taxon>Acinetobacter</taxon>
    </lineage>
</organism>
<sequence length="110" mass="13274">MKKNQNKYKHNNFISDGNLDKYSYDFELKNGKVWGDGLFFQIVLFIYMLFIGPYFIIINPPFNFYAGDMMEGIKSNLSIYAIILMILIFWEYTLKRFYFFSGLNYKFDKE</sequence>
<feature type="transmembrane region" description="Helical" evidence="1">
    <location>
        <begin position="38"/>
        <end position="57"/>
    </location>
</feature>
<dbReference type="EMBL" id="LZDS01000023">
    <property type="protein sequence ID" value="OBX28681.1"/>
    <property type="molecule type" value="Genomic_DNA"/>
</dbReference>
<dbReference type="Proteomes" id="UP000185753">
    <property type="component" value="Unassembled WGS sequence"/>
</dbReference>
<keyword evidence="1" id="KW-0812">Transmembrane</keyword>
<feature type="transmembrane region" description="Helical" evidence="1">
    <location>
        <begin position="77"/>
        <end position="94"/>
    </location>
</feature>
<evidence type="ECO:0000313" key="3">
    <source>
        <dbReference type="Proteomes" id="UP000185753"/>
    </source>
</evidence>